<dbReference type="PANTHER" id="PTHR44998:SF1">
    <property type="entry name" value="UDP-N-ACETYLGLUCOSAMINE--PEPTIDE N-ACETYLGLUCOSAMINYLTRANSFERASE 110 KDA SUBUNIT"/>
    <property type="match status" value="1"/>
</dbReference>
<protein>
    <recommendedName>
        <fullName evidence="3">O-GlcNAc transferase C-terminal domain-containing protein</fullName>
    </recommendedName>
</protein>
<dbReference type="Gene3D" id="3.40.50.11380">
    <property type="match status" value="1"/>
</dbReference>
<reference evidence="1 2" key="1">
    <citation type="submission" date="2016-08" db="EMBL/GenBank/DDBJ databases">
        <title>Draft genome sequence of Candidatus Piscirickettsia litoralis, from seawater.</title>
        <authorList>
            <person name="Wan X."/>
            <person name="Lee A.J."/>
            <person name="Hou S."/>
            <person name="Donachie S.P."/>
        </authorList>
    </citation>
    <scope>NUCLEOTIDE SEQUENCE [LARGE SCALE GENOMIC DNA]</scope>
    <source>
        <strain evidence="1 2">Y2</strain>
    </source>
</reference>
<dbReference type="Gene3D" id="3.40.50.2000">
    <property type="entry name" value="Glycogen Phosphorylase B"/>
    <property type="match status" value="1"/>
</dbReference>
<dbReference type="RefSeq" id="WP_069313551.1">
    <property type="nucleotide sequence ID" value="NZ_MDTU01000001.1"/>
</dbReference>
<sequence>MPKIQEKNSQSLLDHANLCFEKNNIPTALTLFLQYLKDHPHDPDVLGKVGAIYLHTNQTAKALDYLEQSCNHLITNGKISYLLDLYKKNNGQERGAQYFNKLPCCFDKYFALYTLYKSENYRKSQENFLKACQYEPNTSRLLDNIIPLYCDYQYSEETLAAYKILYENQKSSIIINLLYINILLKFNAYEEAHSIVLQIVDKIQSIDIAASCSLIYFATAAGCDITVAKKILSLIQQSKLNINIVISHSGLSSLRYSHFIKKETLEFFLRLHDDQVLTWPWLTSKTFNICDQSLTKSQMTSPIDLDQILKDNKNLIFSLKKPDFIFDYLGLADSKIKTLKEEYYSFYHTDEKKEIITPQQERIALFCDRGIILFKQYFLEAIRDIQEKCDLFIICSDYEKQHINEHIKESNIISFDSFNPTNTYILETIKLIKSYKFNLIYYFECGTTYYNYFFPYFRLAKTQVTGLGMPHTTGIKEMDYIVQPSSLLKSEEQNKNFSEKLIYIKNILLYQPKGINEHLEPQGLPEGNLYMLHHSHFKIHFEMDEVIKEICKKDKEAKILIGSRPFYATLITLKTRLKEALGDDIFKQVVTLPTISVNELCSILRKSHVMLDSFYFSAGTTASESIYSCLPIVTYPNIKTSHITKVVEEIYQLLDSDLLKKYCIAESKTDYINKAVAIAKNKDLNQELSHEIKENLHKLEGQFERSSQEFSELIINLSK</sequence>
<dbReference type="PANTHER" id="PTHR44998">
    <property type="match status" value="1"/>
</dbReference>
<organism evidence="1 2">
    <name type="scientific">Piscirickettsia litoralis</name>
    <dbReference type="NCBI Taxonomy" id="1891921"/>
    <lineage>
        <taxon>Bacteria</taxon>
        <taxon>Pseudomonadati</taxon>
        <taxon>Pseudomonadota</taxon>
        <taxon>Gammaproteobacteria</taxon>
        <taxon>Thiotrichales</taxon>
        <taxon>Piscirickettsiaceae</taxon>
        <taxon>Piscirickettsia</taxon>
    </lineage>
</organism>
<proteinExistence type="predicted"/>
<name>A0ABX3A5F8_9GAMM</name>
<gene>
    <name evidence="1" type="ORF">BGC07_13680</name>
</gene>
<evidence type="ECO:0008006" key="3">
    <source>
        <dbReference type="Google" id="ProtNLM"/>
    </source>
</evidence>
<dbReference type="Proteomes" id="UP000094329">
    <property type="component" value="Unassembled WGS sequence"/>
</dbReference>
<comment type="caution">
    <text evidence="1">The sequence shown here is derived from an EMBL/GenBank/DDBJ whole genome shotgun (WGS) entry which is preliminary data.</text>
</comment>
<dbReference type="Gene3D" id="1.25.40.10">
    <property type="entry name" value="Tetratricopeptide repeat domain"/>
    <property type="match status" value="1"/>
</dbReference>
<keyword evidence="2" id="KW-1185">Reference proteome</keyword>
<dbReference type="SUPFAM" id="SSF48452">
    <property type="entry name" value="TPR-like"/>
    <property type="match status" value="1"/>
</dbReference>
<accession>A0ABX3A5F8</accession>
<dbReference type="InterPro" id="IPR011990">
    <property type="entry name" value="TPR-like_helical_dom_sf"/>
</dbReference>
<evidence type="ECO:0000313" key="2">
    <source>
        <dbReference type="Proteomes" id="UP000094329"/>
    </source>
</evidence>
<dbReference type="EMBL" id="MDTU01000001">
    <property type="protein sequence ID" value="ODN43755.1"/>
    <property type="molecule type" value="Genomic_DNA"/>
</dbReference>
<evidence type="ECO:0000313" key="1">
    <source>
        <dbReference type="EMBL" id="ODN43755.1"/>
    </source>
</evidence>